<evidence type="ECO:0000256" key="3">
    <source>
        <dbReference type="PIRNR" id="PIRNR000441"/>
    </source>
</evidence>
<gene>
    <name evidence="4" type="ORF">COV08_02445</name>
</gene>
<keyword evidence="1 3" id="KW-0808">Transferase</keyword>
<dbReference type="EMBL" id="PCYK01000020">
    <property type="protein sequence ID" value="PIR45923.1"/>
    <property type="molecule type" value="Genomic_DNA"/>
</dbReference>
<reference evidence="4 5" key="1">
    <citation type="submission" date="2017-09" db="EMBL/GenBank/DDBJ databases">
        <title>Depth-based differentiation of microbial function through sediment-hosted aquifers and enrichment of novel symbionts in the deep terrestrial subsurface.</title>
        <authorList>
            <person name="Probst A.J."/>
            <person name="Ladd B."/>
            <person name="Jarett J.K."/>
            <person name="Geller-Mcgrath D.E."/>
            <person name="Sieber C.M."/>
            <person name="Emerson J.B."/>
            <person name="Anantharaman K."/>
            <person name="Thomas B.C."/>
            <person name="Malmstrom R."/>
            <person name="Stieglmeier M."/>
            <person name="Klingl A."/>
            <person name="Woyke T."/>
            <person name="Ryan C.M."/>
            <person name="Banfield J.F."/>
        </authorList>
    </citation>
    <scope>NUCLEOTIDE SEQUENCE [LARGE SCALE GENOMIC DNA]</scope>
    <source>
        <strain evidence="4">CG10_big_fil_rev_8_21_14_0_10_49_38</strain>
    </source>
</reference>
<dbReference type="PIRSF" id="PIRSF000441">
    <property type="entry name" value="CysE"/>
    <property type="match status" value="1"/>
</dbReference>
<dbReference type="AlphaFoldDB" id="A0A2H0RHF0"/>
<dbReference type="Proteomes" id="UP000230431">
    <property type="component" value="Unassembled WGS sequence"/>
</dbReference>
<dbReference type="GO" id="GO:0006535">
    <property type="term" value="P:cysteine biosynthetic process from serine"/>
    <property type="evidence" value="ECO:0007669"/>
    <property type="project" value="InterPro"/>
</dbReference>
<dbReference type="InterPro" id="IPR045304">
    <property type="entry name" value="LbH_SAT"/>
</dbReference>
<dbReference type="InterPro" id="IPR011004">
    <property type="entry name" value="Trimer_LpxA-like_sf"/>
</dbReference>
<dbReference type="Gene3D" id="2.160.10.10">
    <property type="entry name" value="Hexapeptide repeat proteins"/>
    <property type="match status" value="1"/>
</dbReference>
<proteinExistence type="inferred from homology"/>
<dbReference type="GO" id="GO:0009001">
    <property type="term" value="F:serine O-acetyltransferase activity"/>
    <property type="evidence" value="ECO:0007669"/>
    <property type="project" value="UniProtKB-EC"/>
</dbReference>
<evidence type="ECO:0000313" key="5">
    <source>
        <dbReference type="Proteomes" id="UP000230431"/>
    </source>
</evidence>
<comment type="caution">
    <text evidence="4">The sequence shown here is derived from an EMBL/GenBank/DDBJ whole genome shotgun (WGS) entry which is preliminary data.</text>
</comment>
<name>A0A2H0RHF0_9BACT</name>
<dbReference type="GO" id="GO:0005737">
    <property type="term" value="C:cytoplasm"/>
    <property type="evidence" value="ECO:0007669"/>
    <property type="project" value="InterPro"/>
</dbReference>
<dbReference type="EC" id="2.3.1.30" evidence="3"/>
<comment type="similarity">
    <text evidence="3">Belongs to the transferase hexapeptide repeat family.</text>
</comment>
<dbReference type="CDD" id="cd03354">
    <property type="entry name" value="LbH_SAT"/>
    <property type="match status" value="1"/>
</dbReference>
<keyword evidence="2 3" id="KW-0012">Acyltransferase</keyword>
<sequence>MTVTVSERTFKNTLIEDVRAYGIKVANDTPLRTLAKHVLHLLVFSPGFSCVFWYRINRMLSQRGWERSAKFLHARRFYKFANDISYRAEIGPGLKVCHPSDIVIGANAKIGSYCKIFSGVTVGTKGEHESDIKPTIGNRVYMGVGSKILGGITIGDGAIIGALTFCDKSVPENAVAYGNPMVIKEK</sequence>
<evidence type="ECO:0000313" key="4">
    <source>
        <dbReference type="EMBL" id="PIR45923.1"/>
    </source>
</evidence>
<comment type="catalytic activity">
    <reaction evidence="3">
        <text>L-serine + acetyl-CoA = O-acetyl-L-serine + CoA</text>
        <dbReference type="Rhea" id="RHEA:24560"/>
        <dbReference type="ChEBI" id="CHEBI:33384"/>
        <dbReference type="ChEBI" id="CHEBI:57287"/>
        <dbReference type="ChEBI" id="CHEBI:57288"/>
        <dbReference type="ChEBI" id="CHEBI:58340"/>
        <dbReference type="EC" id="2.3.1.30"/>
    </reaction>
</comment>
<dbReference type="InterPro" id="IPR005881">
    <property type="entry name" value="Ser_O-AcTrfase"/>
</dbReference>
<protein>
    <recommendedName>
        <fullName evidence="3">Serine acetyltransferase</fullName>
        <ecNumber evidence="3">2.3.1.30</ecNumber>
    </recommendedName>
</protein>
<evidence type="ECO:0000256" key="1">
    <source>
        <dbReference type="ARBA" id="ARBA00022679"/>
    </source>
</evidence>
<organism evidence="4 5">
    <name type="scientific">Candidatus Vogelbacteria bacterium CG10_big_fil_rev_8_21_14_0_10_49_38</name>
    <dbReference type="NCBI Taxonomy" id="1975043"/>
    <lineage>
        <taxon>Bacteria</taxon>
        <taxon>Candidatus Vogeliibacteriota</taxon>
    </lineage>
</organism>
<evidence type="ECO:0000256" key="2">
    <source>
        <dbReference type="ARBA" id="ARBA00023315"/>
    </source>
</evidence>
<dbReference type="SUPFAM" id="SSF51161">
    <property type="entry name" value="Trimeric LpxA-like enzymes"/>
    <property type="match status" value="1"/>
</dbReference>
<dbReference type="PANTHER" id="PTHR42811">
    <property type="entry name" value="SERINE ACETYLTRANSFERASE"/>
    <property type="match status" value="1"/>
</dbReference>
<accession>A0A2H0RHF0</accession>